<dbReference type="InterPro" id="IPR037049">
    <property type="entry name" value="DUF1214_C_sf"/>
</dbReference>
<feature type="domain" description="DUF1254" evidence="2">
    <location>
        <begin position="58"/>
        <end position="188"/>
    </location>
</feature>
<evidence type="ECO:0000259" key="1">
    <source>
        <dbReference type="Pfam" id="PF06742"/>
    </source>
</evidence>
<dbReference type="InterPro" id="IPR037050">
    <property type="entry name" value="DUF1254_sf"/>
</dbReference>
<dbReference type="OrthoDB" id="104565at2"/>
<proteinExistence type="predicted"/>
<dbReference type="SUPFAM" id="SSF160935">
    <property type="entry name" value="VPA0735-like"/>
    <property type="match status" value="1"/>
</dbReference>
<dbReference type="Gene3D" id="2.60.120.600">
    <property type="entry name" value="Domain of unknown function DUF1214, C-terminal domain"/>
    <property type="match status" value="1"/>
</dbReference>
<sequence>MTVFFLPAAFAAETLSAQQARAIAKEATIYGFPLVDNYRIQYSYFADEHGPNFKAPWNSIANTARVYTPEDKTIQSPNSDTPYSFLGADLRTEPLVLSVPPVDKGRYYAVQFIDLYTFNFAYAGSRTTGNGAGKFLLAGPEWKGTVPKGIKSVIRSDTDFAFVFYRTQLFNPGDIDNVKRIQAGYKVETLSQYLGKPAPTPAPVVKFIQPLTPQDERSSLQFFNVLNFVLQFCPTDPSEKALMERFAKIGVGAGKPFDANALAPEIQKAMQDGMADAWSAYAEFKKNDLDTGKISSASLFGTRATLQGNYLARMAGAVVGIYANTKTEAFYPVYFVDSHGEALNGSNRYTLHFPPGKLPPVNAFWSLTLYELPASLLYANELNRYLINSPMLPGIKRDADGGITLYIQHESLGPALESNWLPAPQGPFLTALRLYWPAPPALDGQWKAPAMERVQ</sequence>
<keyword evidence="4" id="KW-1185">Reference proteome</keyword>
<dbReference type="EMBL" id="CP038149">
    <property type="protein sequence ID" value="QBR00704.1"/>
    <property type="molecule type" value="Genomic_DNA"/>
</dbReference>
<organism evidence="3 4">
    <name type="scientific">Paraburkholderia pallida</name>
    <dbReference type="NCBI Taxonomy" id="2547399"/>
    <lineage>
        <taxon>Bacteria</taxon>
        <taxon>Pseudomonadati</taxon>
        <taxon>Pseudomonadota</taxon>
        <taxon>Betaproteobacteria</taxon>
        <taxon>Burkholderiales</taxon>
        <taxon>Burkholderiaceae</taxon>
        <taxon>Paraburkholderia</taxon>
    </lineage>
</organism>
<dbReference type="PANTHER" id="PTHR36509">
    <property type="entry name" value="BLL3101 PROTEIN"/>
    <property type="match status" value="1"/>
</dbReference>
<gene>
    <name evidence="3" type="ORF">E1956_19270</name>
</gene>
<evidence type="ECO:0000259" key="2">
    <source>
        <dbReference type="Pfam" id="PF06863"/>
    </source>
</evidence>
<dbReference type="Pfam" id="PF06863">
    <property type="entry name" value="DUF1254"/>
    <property type="match status" value="1"/>
</dbReference>
<protein>
    <submittedName>
        <fullName evidence="3">DUF1254 domain-containing protein</fullName>
    </submittedName>
</protein>
<dbReference type="PANTHER" id="PTHR36509:SF2">
    <property type="entry name" value="BLL3101 PROTEIN"/>
    <property type="match status" value="1"/>
</dbReference>
<evidence type="ECO:0000313" key="3">
    <source>
        <dbReference type="EMBL" id="QBR00704.1"/>
    </source>
</evidence>
<dbReference type="Proteomes" id="UP000295727">
    <property type="component" value="Chromosome 2"/>
</dbReference>
<feature type="domain" description="DUF1214" evidence="1">
    <location>
        <begin position="328"/>
        <end position="438"/>
    </location>
</feature>
<dbReference type="InterPro" id="IPR010621">
    <property type="entry name" value="DUF1214"/>
</dbReference>
<accession>A0A4P7D2L0</accession>
<evidence type="ECO:0000313" key="4">
    <source>
        <dbReference type="Proteomes" id="UP000295727"/>
    </source>
</evidence>
<dbReference type="Pfam" id="PF06742">
    <property type="entry name" value="DUF1214"/>
    <property type="match status" value="1"/>
</dbReference>
<name>A0A4P7D2L0_9BURK</name>
<dbReference type="KEGG" id="ppai:E1956_19270"/>
<dbReference type="AlphaFoldDB" id="A0A4P7D2L0"/>
<reference evidence="3 4" key="1">
    <citation type="submission" date="2019-03" db="EMBL/GenBank/DDBJ databases">
        <title>Paraburkholderia sp. 7MH5, isolated from subtropical forest soil.</title>
        <authorList>
            <person name="Gao Z.-H."/>
            <person name="Qiu L.-H."/>
        </authorList>
    </citation>
    <scope>NUCLEOTIDE SEQUENCE [LARGE SCALE GENOMIC DNA]</scope>
    <source>
        <strain evidence="3 4">7MH5</strain>
    </source>
</reference>
<dbReference type="InterPro" id="IPR010679">
    <property type="entry name" value="DUF1254"/>
</dbReference>
<dbReference type="Gene3D" id="2.60.40.1610">
    <property type="entry name" value="Domain of unknown function DUF1254"/>
    <property type="match status" value="1"/>
</dbReference>